<evidence type="ECO:0000256" key="4">
    <source>
        <dbReference type="ARBA" id="ARBA00022692"/>
    </source>
</evidence>
<keyword evidence="2 9" id="KW-0813">Transport</keyword>
<keyword evidence="9" id="KW-1003">Cell membrane</keyword>
<dbReference type="NCBIfam" id="TIGR01948">
    <property type="entry name" value="rnfE"/>
    <property type="match status" value="1"/>
</dbReference>
<dbReference type="InterPro" id="IPR010968">
    <property type="entry name" value="RnfE"/>
</dbReference>
<name>A0A7Z2T2P5_9VIBR</name>
<protein>
    <recommendedName>
        <fullName evidence="9">Ion-translocating oxidoreductase complex subunit E</fullName>
        <ecNumber evidence="9">7.-.-.-</ecNumber>
    </recommendedName>
    <alternativeName>
        <fullName evidence="9">Rnf electron transport complex subunit E</fullName>
    </alternativeName>
</protein>
<dbReference type="GO" id="GO:0005886">
    <property type="term" value="C:plasma membrane"/>
    <property type="evidence" value="ECO:0007669"/>
    <property type="project" value="UniProtKB-SubCell"/>
</dbReference>
<keyword evidence="5 9" id="KW-1278">Translocase</keyword>
<keyword evidence="8 9" id="KW-0472">Membrane</keyword>
<dbReference type="KEGG" id="vas:GT360_06455"/>
<evidence type="ECO:0000256" key="7">
    <source>
        <dbReference type="ARBA" id="ARBA00022989"/>
    </source>
</evidence>
<evidence type="ECO:0000256" key="2">
    <source>
        <dbReference type="ARBA" id="ARBA00022448"/>
    </source>
</evidence>
<evidence type="ECO:0000256" key="6">
    <source>
        <dbReference type="ARBA" id="ARBA00022982"/>
    </source>
</evidence>
<evidence type="ECO:0000313" key="11">
    <source>
        <dbReference type="Proteomes" id="UP000464262"/>
    </source>
</evidence>
<dbReference type="PIRSF" id="PIRSF006102">
    <property type="entry name" value="NQR_DE"/>
    <property type="match status" value="1"/>
</dbReference>
<comment type="similarity">
    <text evidence="9">Belongs to the NqrDE/RnfAE family.</text>
</comment>
<sequence>MSKVSEVKSVIANGLWNNNIVLSQLLALCPLLAVTNGATNGLGLGLATTAVMVGANLLTSLMKNVVSHAIRIPLNILVIALLVTMTDLILNAFLPSLHEVLGLFIPLIVTNCAILGRVESFSTRNSPVMSVLDGLAMGIGFTWVLVVLGGVREVLGTGELFANAELLLGPHFSFLETTVLQDFQGLLLAILPPGGFIVLSLMLMLKQKGESLIRSMSRKKQGSVSYES</sequence>
<dbReference type="InterPro" id="IPR003667">
    <property type="entry name" value="NqrDE/RnfAE"/>
</dbReference>
<dbReference type="GO" id="GO:0022900">
    <property type="term" value="P:electron transport chain"/>
    <property type="evidence" value="ECO:0007669"/>
    <property type="project" value="UniProtKB-UniRule"/>
</dbReference>
<accession>A0A7Z2T2P5</accession>
<feature type="transmembrane region" description="Helical" evidence="9">
    <location>
        <begin position="100"/>
        <end position="118"/>
    </location>
</feature>
<keyword evidence="7 9" id="KW-1133">Transmembrane helix</keyword>
<gene>
    <name evidence="9" type="primary">rnfE</name>
    <name evidence="10" type="ORF">GT360_06455</name>
</gene>
<organism evidence="10 11">
    <name type="scientific">Vibrio astriarenae</name>
    <dbReference type="NCBI Taxonomy" id="1481923"/>
    <lineage>
        <taxon>Bacteria</taxon>
        <taxon>Pseudomonadati</taxon>
        <taxon>Pseudomonadota</taxon>
        <taxon>Gammaproteobacteria</taxon>
        <taxon>Vibrionales</taxon>
        <taxon>Vibrionaceae</taxon>
        <taxon>Vibrio</taxon>
    </lineage>
</organism>
<dbReference type="PANTHER" id="PTHR30586">
    <property type="entry name" value="ELECTRON TRANSPORT COMPLEX PROTEIN RNFE"/>
    <property type="match status" value="1"/>
</dbReference>
<comment type="subcellular location">
    <subcellularLocation>
        <location evidence="1 9">Cell inner membrane</location>
        <topology evidence="1 9">Multi-pass membrane protein</topology>
    </subcellularLocation>
</comment>
<evidence type="ECO:0000256" key="8">
    <source>
        <dbReference type="ARBA" id="ARBA00023136"/>
    </source>
</evidence>
<feature type="transmembrane region" description="Helical" evidence="9">
    <location>
        <begin position="44"/>
        <end position="62"/>
    </location>
</feature>
<keyword evidence="3 9" id="KW-0997">Cell inner membrane</keyword>
<dbReference type="HAMAP" id="MF_00478">
    <property type="entry name" value="RsxE_RnfE"/>
    <property type="match status" value="1"/>
</dbReference>
<keyword evidence="4 9" id="KW-0812">Transmembrane</keyword>
<dbReference type="AlphaFoldDB" id="A0A7Z2T2P5"/>
<dbReference type="PANTHER" id="PTHR30586:SF0">
    <property type="entry name" value="ION-TRANSLOCATING OXIDOREDUCTASE COMPLEX SUBUNIT E"/>
    <property type="match status" value="1"/>
</dbReference>
<feature type="transmembrane region" description="Helical" evidence="9">
    <location>
        <begin position="20"/>
        <end position="38"/>
    </location>
</feature>
<comment type="subunit">
    <text evidence="9">The complex is composed of six subunits: RnfA, RnfB, RnfC, RnfD, RnfE and RnfG.</text>
</comment>
<feature type="transmembrane region" description="Helical" evidence="9">
    <location>
        <begin position="183"/>
        <end position="205"/>
    </location>
</feature>
<keyword evidence="11" id="KW-1185">Reference proteome</keyword>
<dbReference type="NCBIfam" id="NF009070">
    <property type="entry name" value="PRK12405.1"/>
    <property type="match status" value="1"/>
</dbReference>
<dbReference type="EC" id="7.-.-.-" evidence="9"/>
<dbReference type="Pfam" id="PF02508">
    <property type="entry name" value="Rnf-Nqr"/>
    <property type="match status" value="1"/>
</dbReference>
<evidence type="ECO:0000256" key="3">
    <source>
        <dbReference type="ARBA" id="ARBA00022519"/>
    </source>
</evidence>
<dbReference type="EMBL" id="CP047475">
    <property type="protein sequence ID" value="QIA63176.1"/>
    <property type="molecule type" value="Genomic_DNA"/>
</dbReference>
<keyword evidence="6 9" id="KW-0249">Electron transport</keyword>
<dbReference type="Proteomes" id="UP000464262">
    <property type="component" value="Chromosome 1"/>
</dbReference>
<evidence type="ECO:0000256" key="9">
    <source>
        <dbReference type="HAMAP-Rule" id="MF_00478"/>
    </source>
</evidence>
<evidence type="ECO:0000256" key="1">
    <source>
        <dbReference type="ARBA" id="ARBA00004429"/>
    </source>
</evidence>
<comment type="function">
    <text evidence="9">Part of a membrane-bound complex that couples electron transfer with translocation of ions across the membrane.</text>
</comment>
<proteinExistence type="inferred from homology"/>
<dbReference type="RefSeq" id="WP_164648080.1">
    <property type="nucleotide sequence ID" value="NZ_CP047475.1"/>
</dbReference>
<evidence type="ECO:0000256" key="5">
    <source>
        <dbReference type="ARBA" id="ARBA00022967"/>
    </source>
</evidence>
<reference evidence="10 11" key="1">
    <citation type="submission" date="2020-01" db="EMBL/GenBank/DDBJ databases">
        <title>Whole genome and functional gene identification of agarase of Vibrio HN897.</title>
        <authorList>
            <person name="Liu Y."/>
            <person name="Zhao Z."/>
        </authorList>
    </citation>
    <scope>NUCLEOTIDE SEQUENCE [LARGE SCALE GENOMIC DNA]</scope>
    <source>
        <strain evidence="10 11">HN897</strain>
    </source>
</reference>
<feature type="transmembrane region" description="Helical" evidence="9">
    <location>
        <begin position="74"/>
        <end position="94"/>
    </location>
</feature>
<feature type="transmembrane region" description="Helical" evidence="9">
    <location>
        <begin position="130"/>
        <end position="151"/>
    </location>
</feature>
<evidence type="ECO:0000313" key="10">
    <source>
        <dbReference type="EMBL" id="QIA63176.1"/>
    </source>
</evidence>